<evidence type="ECO:0000259" key="3">
    <source>
        <dbReference type="Pfam" id="PF15901"/>
    </source>
</evidence>
<feature type="transmembrane region" description="Helical" evidence="2">
    <location>
        <begin position="276"/>
        <end position="298"/>
    </location>
</feature>
<dbReference type="GO" id="GO:0006892">
    <property type="term" value="P:post-Golgi vesicle-mediated transport"/>
    <property type="evidence" value="ECO:0007669"/>
    <property type="project" value="TreeGrafter"/>
</dbReference>
<accession>A0A7S1TBN4</accession>
<dbReference type="PANTHER" id="PTHR12106:SF27">
    <property type="entry name" value="SORTILIN-RELATED RECEPTOR"/>
    <property type="match status" value="1"/>
</dbReference>
<feature type="region of interest" description="Disordered" evidence="1">
    <location>
        <begin position="339"/>
        <end position="367"/>
    </location>
</feature>
<dbReference type="InterPro" id="IPR031777">
    <property type="entry name" value="Sortilin_C"/>
</dbReference>
<feature type="transmembrane region" description="Helical" evidence="2">
    <location>
        <begin position="243"/>
        <end position="264"/>
    </location>
</feature>
<dbReference type="Gene3D" id="3.30.60.270">
    <property type="match status" value="1"/>
</dbReference>
<keyword evidence="2" id="KW-0812">Transmembrane</keyword>
<dbReference type="Pfam" id="PF15901">
    <property type="entry name" value="Sortilin_C"/>
    <property type="match status" value="1"/>
</dbReference>
<evidence type="ECO:0000256" key="2">
    <source>
        <dbReference type="SAM" id="Phobius"/>
    </source>
</evidence>
<feature type="domain" description="Sortilin C-terminal" evidence="3">
    <location>
        <begin position="21"/>
        <end position="224"/>
    </location>
</feature>
<keyword evidence="2" id="KW-1133">Transmembrane helix</keyword>
<organism evidence="4">
    <name type="scientific">Compsopogon caeruleus</name>
    <dbReference type="NCBI Taxonomy" id="31354"/>
    <lineage>
        <taxon>Eukaryota</taxon>
        <taxon>Rhodophyta</taxon>
        <taxon>Compsopogonophyceae</taxon>
        <taxon>Compsopogonales</taxon>
        <taxon>Compsopogonaceae</taxon>
        <taxon>Compsopogon</taxon>
    </lineage>
</organism>
<sequence>MAWGKISPGEIDFQVQGILPEQDAAGNRFIAYGYSSRPDGLENGIVLDLDFSLLRLRPCELPVDNLDRLPPCLGSVREINNGLADNDSHDPDYCLFQPELMLGWCPLGRRESLVRRKRGVICDHRDEMLRWLDTRSSDRLNQCRCNASNYQCDVDYSRASSIALSSDPNHPSGRSPDLTCYNAASNARAFCAGRFFGTQGYRFAPGTSCILKDGINLLPTTQPCNESQAITVLSHFSGTVASVIGYALQLLLLFFFVILILGWIRTRGSADPPKVISAAFDVGVSIFLAIQAAGWLVWNSIRLVGGWILSWFRSKDMETQFPRNRSSETREWTSGLYSSVASSPSRRSRVIDIPDPEDPPRAFLRPP</sequence>
<protein>
    <recommendedName>
        <fullName evidence="3">Sortilin C-terminal domain-containing protein</fullName>
    </recommendedName>
</protein>
<keyword evidence="2" id="KW-0472">Membrane</keyword>
<gene>
    <name evidence="4" type="ORF">CCAE0312_LOCUS3836</name>
</gene>
<dbReference type="InterPro" id="IPR050310">
    <property type="entry name" value="VPS10-sortilin"/>
</dbReference>
<dbReference type="PANTHER" id="PTHR12106">
    <property type="entry name" value="SORTILIN RELATED"/>
    <property type="match status" value="1"/>
</dbReference>
<proteinExistence type="predicted"/>
<reference evidence="4" key="1">
    <citation type="submission" date="2021-01" db="EMBL/GenBank/DDBJ databases">
        <authorList>
            <person name="Corre E."/>
            <person name="Pelletier E."/>
            <person name="Niang G."/>
            <person name="Scheremetjew M."/>
            <person name="Finn R."/>
            <person name="Kale V."/>
            <person name="Holt S."/>
            <person name="Cochrane G."/>
            <person name="Meng A."/>
            <person name="Brown T."/>
            <person name="Cohen L."/>
        </authorList>
    </citation>
    <scope>NUCLEOTIDE SEQUENCE</scope>
    <source>
        <strain evidence="4">SAG 36.94</strain>
    </source>
</reference>
<dbReference type="EMBL" id="HBGH01007188">
    <property type="protein sequence ID" value="CAD9231755.1"/>
    <property type="molecule type" value="Transcribed_RNA"/>
</dbReference>
<evidence type="ECO:0000256" key="1">
    <source>
        <dbReference type="SAM" id="MobiDB-lite"/>
    </source>
</evidence>
<evidence type="ECO:0000313" key="4">
    <source>
        <dbReference type="EMBL" id="CAD9231755.1"/>
    </source>
</evidence>
<name>A0A7S1TBN4_9RHOD</name>
<dbReference type="GO" id="GO:0005794">
    <property type="term" value="C:Golgi apparatus"/>
    <property type="evidence" value="ECO:0007669"/>
    <property type="project" value="TreeGrafter"/>
</dbReference>
<dbReference type="AlphaFoldDB" id="A0A7S1TBN4"/>
<dbReference type="GO" id="GO:0016020">
    <property type="term" value="C:membrane"/>
    <property type="evidence" value="ECO:0007669"/>
    <property type="project" value="TreeGrafter"/>
</dbReference>